<dbReference type="RefSeq" id="WP_136731616.1">
    <property type="nucleotide sequence ID" value="NZ_SUMC01000257.1"/>
</dbReference>
<comment type="caution">
    <text evidence="1">The sequence shown here is derived from an EMBL/GenBank/DDBJ whole genome shotgun (WGS) entry which is preliminary data.</text>
</comment>
<protein>
    <submittedName>
        <fullName evidence="1">Uncharacterized protein</fullName>
    </submittedName>
</protein>
<dbReference type="EMBL" id="SUMC01000257">
    <property type="protein sequence ID" value="TJZ93210.1"/>
    <property type="molecule type" value="Genomic_DNA"/>
</dbReference>
<dbReference type="OrthoDB" id="3873123at2"/>
<organism evidence="1 2">
    <name type="scientific">Actinacidiphila oryziradicis</name>
    <dbReference type="NCBI Taxonomy" id="2571141"/>
    <lineage>
        <taxon>Bacteria</taxon>
        <taxon>Bacillati</taxon>
        <taxon>Actinomycetota</taxon>
        <taxon>Actinomycetes</taxon>
        <taxon>Kitasatosporales</taxon>
        <taxon>Streptomycetaceae</taxon>
        <taxon>Actinacidiphila</taxon>
    </lineage>
</organism>
<dbReference type="Proteomes" id="UP000305778">
    <property type="component" value="Unassembled WGS sequence"/>
</dbReference>
<proteinExistence type="predicted"/>
<dbReference type="AlphaFoldDB" id="A0A4U0RF22"/>
<keyword evidence="2" id="KW-1185">Reference proteome</keyword>
<evidence type="ECO:0000313" key="2">
    <source>
        <dbReference type="Proteomes" id="UP000305778"/>
    </source>
</evidence>
<sequence>MDESLTASRLLMGAERFARSAMDAHTKDDSEVFLLHAGVSIERLAKAVLAETSPFLLMEMKGSDDTLFHLTGVREAAKVRTIGAAQSITRLRKMGRLPIKDDDLDELIELRNGVAHLIPDNDDSFDGLAVFARTTRQLLAGLSVTEVDFWGIWASMVEITLNDVMEQAARDLGRLTEQAKVRLSQRIDKLPPAAAEAYVESMMVRSPHINTRSMILQVSLPKECPTCGYMGQITTGPPPLAEKGRLGEAYPVAFNCQICSLYLGTSDLLTAAGMNHPVPLVNSEGNRFFSEDTERWLLEIAVSSEGEDFLTPP</sequence>
<reference evidence="1 2" key="1">
    <citation type="submission" date="2019-04" db="EMBL/GenBank/DDBJ databases">
        <title>Streptomyces oryziradicis sp. nov., a novel actinomycete isolated from rhizosphere soil of rice (Oryza sativa L.).</title>
        <authorList>
            <person name="Li C."/>
        </authorList>
    </citation>
    <scope>NUCLEOTIDE SEQUENCE [LARGE SCALE GENOMIC DNA]</scope>
    <source>
        <strain evidence="1 2">NEAU-C40</strain>
    </source>
</reference>
<name>A0A4U0RF22_9ACTN</name>
<evidence type="ECO:0000313" key="1">
    <source>
        <dbReference type="EMBL" id="TJZ93210.1"/>
    </source>
</evidence>
<gene>
    <name evidence="1" type="ORF">FCI23_54585</name>
</gene>
<accession>A0A4U0RF22</accession>